<dbReference type="NCBIfam" id="TIGR02664">
    <property type="entry name" value="nitr_red_assoc"/>
    <property type="match status" value="1"/>
</dbReference>
<sequence length="150" mass="17219">MEEFFQFEADFVESLRCVPMQVRLKLDTCGVKLKLPQWNKFNQDDRQILVDTPCTTEPEIADYRDLLHQMVLQRTGNTATDLAIDPHPDWENVTTIPESVQEKSQAVGVVLSPAQWSGLTPLRRFALIKLSRSGHENHNFLPALKEFQLV</sequence>
<organism evidence="1 2">
    <name type="scientific">Phormidesmis priestleyi ULC007</name>
    <dbReference type="NCBI Taxonomy" id="1920490"/>
    <lineage>
        <taxon>Bacteria</taxon>
        <taxon>Bacillati</taxon>
        <taxon>Cyanobacteriota</taxon>
        <taxon>Cyanophyceae</taxon>
        <taxon>Leptolyngbyales</taxon>
        <taxon>Leptolyngbyaceae</taxon>
        <taxon>Phormidesmis</taxon>
    </lineage>
</organism>
<dbReference type="Proteomes" id="UP000238634">
    <property type="component" value="Unassembled WGS sequence"/>
</dbReference>
<dbReference type="EMBL" id="PVWG01000062">
    <property type="protein sequence ID" value="PSB15391.1"/>
    <property type="molecule type" value="Genomic_DNA"/>
</dbReference>
<dbReference type="AlphaFoldDB" id="A0A2T1D4L5"/>
<dbReference type="InterPro" id="IPR013481">
    <property type="entry name" value="NarM"/>
</dbReference>
<evidence type="ECO:0000313" key="2">
    <source>
        <dbReference type="Proteomes" id="UP000238634"/>
    </source>
</evidence>
<protein>
    <submittedName>
        <fullName evidence="1">Nitrate reductase associated protein</fullName>
    </submittedName>
</protein>
<comment type="caution">
    <text evidence="1">The sequence shown here is derived from an EMBL/GenBank/DDBJ whole genome shotgun (WGS) entry which is preliminary data.</text>
</comment>
<accession>A0A2T1D4L5</accession>
<reference evidence="1 2" key="2">
    <citation type="submission" date="2018-03" db="EMBL/GenBank/DDBJ databases">
        <title>The ancient ancestry and fast evolution of plastids.</title>
        <authorList>
            <person name="Moore K.R."/>
            <person name="Magnabosco C."/>
            <person name="Momper L."/>
            <person name="Gold D.A."/>
            <person name="Bosak T."/>
            <person name="Fournier G.P."/>
        </authorList>
    </citation>
    <scope>NUCLEOTIDE SEQUENCE [LARGE SCALE GENOMIC DNA]</scope>
    <source>
        <strain evidence="1 2">ULC007</strain>
    </source>
</reference>
<dbReference type="Pfam" id="PF09655">
    <property type="entry name" value="Nitr_red_assoc"/>
    <property type="match status" value="1"/>
</dbReference>
<dbReference type="RefSeq" id="WP_073075140.1">
    <property type="nucleotide sequence ID" value="NZ_MPPI01000062.1"/>
</dbReference>
<dbReference type="STRING" id="1920490.GCA_001895925_03226"/>
<reference evidence="1 2" key="1">
    <citation type="submission" date="2018-02" db="EMBL/GenBank/DDBJ databases">
        <authorList>
            <person name="Cohen D.B."/>
            <person name="Kent A.D."/>
        </authorList>
    </citation>
    <scope>NUCLEOTIDE SEQUENCE [LARGE SCALE GENOMIC DNA]</scope>
    <source>
        <strain evidence="1 2">ULC007</strain>
    </source>
</reference>
<proteinExistence type="predicted"/>
<gene>
    <name evidence="1" type="ORF">C7B65_24510</name>
</gene>
<evidence type="ECO:0000313" key="1">
    <source>
        <dbReference type="EMBL" id="PSB15391.1"/>
    </source>
</evidence>
<keyword evidence="2" id="KW-1185">Reference proteome</keyword>
<dbReference type="OrthoDB" id="7263223at2"/>
<name>A0A2T1D4L5_9CYAN</name>